<proteinExistence type="predicted"/>
<feature type="compositionally biased region" description="Low complexity" evidence="1">
    <location>
        <begin position="1"/>
        <end position="20"/>
    </location>
</feature>
<dbReference type="Proteomes" id="UP001595923">
    <property type="component" value="Unassembled WGS sequence"/>
</dbReference>
<evidence type="ECO:0008006" key="5">
    <source>
        <dbReference type="Google" id="ProtNLM"/>
    </source>
</evidence>
<gene>
    <name evidence="3" type="ORF">ACFO4E_17015</name>
</gene>
<keyword evidence="2" id="KW-0812">Transmembrane</keyword>
<accession>A0ABV9DXM3</accession>
<name>A0ABV9DXM3_9ACTN</name>
<feature type="compositionally biased region" description="Low complexity" evidence="1">
    <location>
        <begin position="30"/>
        <end position="40"/>
    </location>
</feature>
<feature type="region of interest" description="Disordered" evidence="1">
    <location>
        <begin position="1"/>
        <end position="40"/>
    </location>
</feature>
<evidence type="ECO:0000313" key="4">
    <source>
        <dbReference type="Proteomes" id="UP001595923"/>
    </source>
</evidence>
<evidence type="ECO:0000313" key="3">
    <source>
        <dbReference type="EMBL" id="MFC4563570.1"/>
    </source>
</evidence>
<keyword evidence="2" id="KW-1133">Transmembrane helix</keyword>
<reference evidence="4" key="1">
    <citation type="journal article" date="2019" name="Int. J. Syst. Evol. Microbiol.">
        <title>The Global Catalogue of Microorganisms (GCM) 10K type strain sequencing project: providing services to taxonomists for standard genome sequencing and annotation.</title>
        <authorList>
            <consortium name="The Broad Institute Genomics Platform"/>
            <consortium name="The Broad Institute Genome Sequencing Center for Infectious Disease"/>
            <person name="Wu L."/>
            <person name="Ma J."/>
        </authorList>
    </citation>
    <scope>NUCLEOTIDE SEQUENCE [LARGE SCALE GENOMIC DNA]</scope>
    <source>
        <strain evidence="4">XZYJ18</strain>
    </source>
</reference>
<evidence type="ECO:0000256" key="1">
    <source>
        <dbReference type="SAM" id="MobiDB-lite"/>
    </source>
</evidence>
<dbReference type="EMBL" id="JBHSFQ010000016">
    <property type="protein sequence ID" value="MFC4563570.1"/>
    <property type="molecule type" value="Genomic_DNA"/>
</dbReference>
<sequence>MNGPAKAKASAKAGRSAKASGSGGGGGTGKAAPPGRGPGAWRAATAVLGCLVVAGGVVAAIVLTREPPPGPDPERVAELEASEDAQNVTQIGELIDQTRTAHDDLVPVLEGLDTALPAEGAPPSDGPGGDEVADWRSTVDDVAAGFATSPSGDTGHNVARGGLRSAVELLASSVEVYQSAEAADGDQRDRLLELAADLRTQAVRAWSVAATQLDVVAVEAGHGHVHIFLPAQPGSEALIPDSAPEGTDAREEPTS</sequence>
<protein>
    <recommendedName>
        <fullName evidence="5">Secreted protein</fullName>
    </recommendedName>
</protein>
<dbReference type="RefSeq" id="WP_378575993.1">
    <property type="nucleotide sequence ID" value="NZ_JBHSFQ010000016.1"/>
</dbReference>
<feature type="region of interest" description="Disordered" evidence="1">
    <location>
        <begin position="234"/>
        <end position="255"/>
    </location>
</feature>
<keyword evidence="2" id="KW-0472">Membrane</keyword>
<keyword evidence="4" id="KW-1185">Reference proteome</keyword>
<evidence type="ECO:0000256" key="2">
    <source>
        <dbReference type="SAM" id="Phobius"/>
    </source>
</evidence>
<feature type="transmembrane region" description="Helical" evidence="2">
    <location>
        <begin position="43"/>
        <end position="63"/>
    </location>
</feature>
<comment type="caution">
    <text evidence="3">The sequence shown here is derived from an EMBL/GenBank/DDBJ whole genome shotgun (WGS) entry which is preliminary data.</text>
</comment>
<organism evidence="3 4">
    <name type="scientific">Nocardiopsis mangrovi</name>
    <dbReference type="NCBI Taxonomy" id="1179818"/>
    <lineage>
        <taxon>Bacteria</taxon>
        <taxon>Bacillati</taxon>
        <taxon>Actinomycetota</taxon>
        <taxon>Actinomycetes</taxon>
        <taxon>Streptosporangiales</taxon>
        <taxon>Nocardiopsidaceae</taxon>
        <taxon>Nocardiopsis</taxon>
    </lineage>
</organism>